<protein>
    <recommendedName>
        <fullName evidence="7">Clathrin/coatomer adaptor adaptin-like N-terminal domain-containing protein</fullName>
    </recommendedName>
</protein>
<evidence type="ECO:0000256" key="4">
    <source>
        <dbReference type="ARBA" id="ARBA00022927"/>
    </source>
</evidence>
<dbReference type="InterPro" id="IPR016024">
    <property type="entry name" value="ARM-type_fold"/>
</dbReference>
<organism evidence="8 9">
    <name type="scientific">Stephanodiscus triporus</name>
    <dbReference type="NCBI Taxonomy" id="2934178"/>
    <lineage>
        <taxon>Eukaryota</taxon>
        <taxon>Sar</taxon>
        <taxon>Stramenopiles</taxon>
        <taxon>Ochrophyta</taxon>
        <taxon>Bacillariophyta</taxon>
        <taxon>Coscinodiscophyceae</taxon>
        <taxon>Thalassiosirophycidae</taxon>
        <taxon>Stephanodiscales</taxon>
        <taxon>Stephanodiscaceae</taxon>
        <taxon>Stephanodiscus</taxon>
    </lineage>
</organism>
<keyword evidence="3" id="KW-0813">Transport</keyword>
<keyword evidence="4" id="KW-0653">Protein transport</keyword>
<name>A0ABD3MQ81_9STRA</name>
<feature type="region of interest" description="Disordered" evidence="6">
    <location>
        <begin position="314"/>
        <end position="377"/>
    </location>
</feature>
<dbReference type="EMBL" id="JALLAZ020001757">
    <property type="protein sequence ID" value="KAL3765164.1"/>
    <property type="molecule type" value="Genomic_DNA"/>
</dbReference>
<feature type="compositionally biased region" description="Low complexity" evidence="6">
    <location>
        <begin position="973"/>
        <end position="982"/>
    </location>
</feature>
<dbReference type="Gene3D" id="1.25.10.10">
    <property type="entry name" value="Leucine-rich Repeat Variant"/>
    <property type="match status" value="1"/>
</dbReference>
<evidence type="ECO:0000259" key="7">
    <source>
        <dbReference type="Pfam" id="PF01602"/>
    </source>
</evidence>
<gene>
    <name evidence="8" type="ORF">ACHAW5_008583</name>
</gene>
<dbReference type="GO" id="GO:0012505">
    <property type="term" value="C:endomembrane system"/>
    <property type="evidence" value="ECO:0007669"/>
    <property type="project" value="UniProtKB-SubCell"/>
</dbReference>
<keyword evidence="5" id="KW-0472">Membrane</keyword>
<comment type="caution">
    <text evidence="8">The sequence shown here is derived from an EMBL/GenBank/DDBJ whole genome shotgun (WGS) entry which is preliminary data.</text>
</comment>
<evidence type="ECO:0000256" key="1">
    <source>
        <dbReference type="ARBA" id="ARBA00004308"/>
    </source>
</evidence>
<accession>A0ABD3MQ81</accession>
<dbReference type="InterPro" id="IPR002553">
    <property type="entry name" value="Clathrin/coatomer_adapt-like_N"/>
</dbReference>
<evidence type="ECO:0000256" key="5">
    <source>
        <dbReference type="ARBA" id="ARBA00023136"/>
    </source>
</evidence>
<dbReference type="GO" id="GO:0015031">
    <property type="term" value="P:protein transport"/>
    <property type="evidence" value="ECO:0007669"/>
    <property type="project" value="UniProtKB-KW"/>
</dbReference>
<dbReference type="PANTHER" id="PTHR11134">
    <property type="entry name" value="ADAPTOR COMPLEX SUBUNIT BETA FAMILY MEMBER"/>
    <property type="match status" value="1"/>
</dbReference>
<comment type="similarity">
    <text evidence="2">Belongs to the adaptor complexes large subunit family.</text>
</comment>
<feature type="region of interest" description="Disordered" evidence="6">
    <location>
        <begin position="925"/>
        <end position="1012"/>
    </location>
</feature>
<feature type="compositionally biased region" description="Acidic residues" evidence="6">
    <location>
        <begin position="1047"/>
        <end position="1058"/>
    </location>
</feature>
<feature type="region of interest" description="Disordered" evidence="6">
    <location>
        <begin position="444"/>
        <end position="471"/>
    </location>
</feature>
<feature type="compositionally biased region" description="Acidic residues" evidence="6">
    <location>
        <begin position="983"/>
        <end position="993"/>
    </location>
</feature>
<evidence type="ECO:0000313" key="8">
    <source>
        <dbReference type="EMBL" id="KAL3765164.1"/>
    </source>
</evidence>
<feature type="region of interest" description="Disordered" evidence="6">
    <location>
        <begin position="1036"/>
        <end position="1074"/>
    </location>
</feature>
<feature type="compositionally biased region" description="Gly residues" evidence="6">
    <location>
        <begin position="323"/>
        <end position="335"/>
    </location>
</feature>
<evidence type="ECO:0000256" key="2">
    <source>
        <dbReference type="ARBA" id="ARBA00006613"/>
    </source>
</evidence>
<evidence type="ECO:0000256" key="6">
    <source>
        <dbReference type="SAM" id="MobiDB-lite"/>
    </source>
</evidence>
<evidence type="ECO:0000313" key="9">
    <source>
        <dbReference type="Proteomes" id="UP001530315"/>
    </source>
</evidence>
<proteinExistence type="inferred from homology"/>
<feature type="domain" description="Clathrin/coatomer adaptor adaptin-like N-terminal" evidence="7">
    <location>
        <begin position="90"/>
        <end position="616"/>
    </location>
</feature>
<dbReference type="Pfam" id="PF01602">
    <property type="entry name" value="Adaptin_N"/>
    <property type="match status" value="1"/>
</dbReference>
<dbReference type="SUPFAM" id="SSF48371">
    <property type="entry name" value="ARM repeat"/>
    <property type="match status" value="1"/>
</dbReference>
<keyword evidence="9" id="KW-1185">Reference proteome</keyword>
<evidence type="ECO:0000256" key="3">
    <source>
        <dbReference type="ARBA" id="ARBA00022448"/>
    </source>
</evidence>
<comment type="subcellular location">
    <subcellularLocation>
        <location evidence="1">Endomembrane system</location>
    </subcellularLocation>
</comment>
<dbReference type="InterPro" id="IPR011989">
    <property type="entry name" value="ARM-like"/>
</dbReference>
<dbReference type="Proteomes" id="UP001530315">
    <property type="component" value="Unassembled WGS sequence"/>
</dbReference>
<reference evidence="8 9" key="1">
    <citation type="submission" date="2024-10" db="EMBL/GenBank/DDBJ databases">
        <title>Updated reference genomes for cyclostephanoid diatoms.</title>
        <authorList>
            <person name="Roberts W.R."/>
            <person name="Alverson A.J."/>
        </authorList>
    </citation>
    <scope>NUCLEOTIDE SEQUENCE [LARGE SCALE GENOMIC DNA]</scope>
    <source>
        <strain evidence="8 9">AJA276-08</strain>
    </source>
</reference>
<dbReference type="InterPro" id="IPR026739">
    <property type="entry name" value="AP_beta"/>
</dbReference>
<sequence length="1387" mass="149531">MASYGGWSASSTTADAAASAVAGAATAATSAIASLDPTGLYGSSLVTSALSTIGDAQFFEESISASTVRTQLAVTGDPSNPSTTLNLLRGMKWLLANMSKGRNVSDFFPHVVKLVGAPNLEVRKMVYIYLARYANHDNSCRELALLSINAFQRGLADREPLLRSLALRVLTCMDVPDVLQLQVLGVRTCCRDASPYVRKCAANAVAKLHPRCLEAGDGVQAETLVDIITKLLEDDGSTMVLTSAMIAFCEICPQRLDLLHGCYRKVCHLLTDMDEWGQVVVMDAFAQYCRRFFKQPRGQIHGSAERIDRERRITRGGRMTMAGGKGPTAGAGGEGTPKNGGVAANETLLSLGGPSSGAANGGLSAVPTLPPHRKQKVKRRVVRKAFYSDEEDESSVEEVDPYYPMSGGGNLARSLRESPVMGSPSGGANKLFFRDDANASVDGNRDREGFGWKANGGAPAGALDDDDDEDNDLDEDHKLLLQSSLPLLKSRNSAVVLAVCSLHYHCGVASIKIRSALGKALVRIHRDKREIQYIVLVAIRTLVLECPSAFSPFLNDFFVKGMDPPFTRMIKLDILVFLSTDPKSIDAVLTELRTYVRHGDKTFACAAIRAVGKVSELARIAYDRRAHTAGDLDAASARAESTFIALNCLSGLVTLSEFSKNAEVVGECAETMQRILSQLLSDDGTPSTVKDAARVQERALKRLLLILVRALDSNEDNVDEQKSEEQTQLQLRVVRVPDSAVASIIFIVGEWLTMSQSRQSPWNINEKSRIKIRLEVLRLLAKQFTSLDPRIKLQAVHLASKVLLTLKASQASSPDVSGKECAVSEFIFAMARVDILQDVRDRARYEGNILHMSVGLSYDTSALHQLPSGAYSITLDMAKSMLLLRKPNASSLPLDSKNISDAKNEGDVFRFGTLSNVICNRTVGSTNPLPAWATEDSPGTLRDASASKKSDTSVDGGGNGLYSSSSDDESSSSDDSSSSSSEESGDESSESESTDSSHEENSIENNIIGNGGLELKPAMSDFVQNADLSRSSLINNAAQDESSSESSSDDNSDNDESSYESTNKGEFNGGKKLKTSVRPGDSIILDMVPAQFVKQTTSASSVAAGLEDLVMAPLVGNSHEICKPSSIDDECGRWKEYVRPTLSGGLLVKMRFVYGTCKARETRVMGLDTKSPSTVCLQVHVENMRPDAGSLRHVRIVHRRGVSSGIITPSRVITPPEIPVLKKGMASTVFIGLTFASATDRDGVTVAKFDVKSDRGNTSIEVRPTLGELLNDESTKNMSQSDFDSRMSRLQGIQRISSTFSLSPISEDRLKNLPSMVLQHMNLNLIGNRSGKCAFVGTLPASGQEVYIVVECDPITGCGDIIVCSNDAMAANSITNLLQQALRLEGI</sequence>